<gene>
    <name evidence="3" type="ORF">DI623_08430</name>
</gene>
<dbReference type="AlphaFoldDB" id="A0A2W5C4B5"/>
<dbReference type="PANTHER" id="PTHR31793:SF27">
    <property type="entry name" value="NOVEL THIOESTERASE SUPERFAMILY DOMAIN AND SAPOSIN A-TYPE DOMAIN CONTAINING PROTEIN (0610012H03RIK)"/>
    <property type="match status" value="1"/>
</dbReference>
<keyword evidence="2" id="KW-0378">Hydrolase</keyword>
<dbReference type="GO" id="GO:0047617">
    <property type="term" value="F:fatty acyl-CoA hydrolase activity"/>
    <property type="evidence" value="ECO:0007669"/>
    <property type="project" value="TreeGrafter"/>
</dbReference>
<organism evidence="3 4">
    <name type="scientific">Sphingomonas sanxanigenens</name>
    <dbReference type="NCBI Taxonomy" id="397260"/>
    <lineage>
        <taxon>Bacteria</taxon>
        <taxon>Pseudomonadati</taxon>
        <taxon>Pseudomonadota</taxon>
        <taxon>Alphaproteobacteria</taxon>
        <taxon>Sphingomonadales</taxon>
        <taxon>Sphingomonadaceae</taxon>
        <taxon>Sphingomonas</taxon>
    </lineage>
</organism>
<evidence type="ECO:0000313" key="3">
    <source>
        <dbReference type="EMBL" id="PZO89981.1"/>
    </source>
</evidence>
<dbReference type="SUPFAM" id="SSF54637">
    <property type="entry name" value="Thioesterase/thiol ester dehydrase-isomerase"/>
    <property type="match status" value="1"/>
</dbReference>
<dbReference type="EMBL" id="QFNN01000040">
    <property type="protein sequence ID" value="PZO89981.1"/>
    <property type="molecule type" value="Genomic_DNA"/>
</dbReference>
<accession>A0A2W5C4B5</accession>
<dbReference type="InterPro" id="IPR050563">
    <property type="entry name" value="4-hydroxybenzoyl-CoA_TE"/>
</dbReference>
<protein>
    <submittedName>
        <fullName evidence="3">Acyl-CoA thioesterase</fullName>
    </submittedName>
</protein>
<dbReference type="Proteomes" id="UP000249066">
    <property type="component" value="Unassembled WGS sequence"/>
</dbReference>
<reference evidence="3 4" key="1">
    <citation type="submission" date="2017-08" db="EMBL/GenBank/DDBJ databases">
        <title>Infants hospitalized years apart are colonized by the same room-sourced microbial strains.</title>
        <authorList>
            <person name="Brooks B."/>
            <person name="Olm M.R."/>
            <person name="Firek B.A."/>
            <person name="Baker R."/>
            <person name="Thomas B.C."/>
            <person name="Morowitz M.J."/>
            <person name="Banfield J.F."/>
        </authorList>
    </citation>
    <scope>NUCLEOTIDE SEQUENCE [LARGE SCALE GENOMIC DNA]</scope>
    <source>
        <strain evidence="3">S2_018_000_R2_101</strain>
    </source>
</reference>
<evidence type="ECO:0000256" key="1">
    <source>
        <dbReference type="ARBA" id="ARBA00005953"/>
    </source>
</evidence>
<dbReference type="Gene3D" id="3.10.129.10">
    <property type="entry name" value="Hotdog Thioesterase"/>
    <property type="match status" value="1"/>
</dbReference>
<comment type="similarity">
    <text evidence="1">Belongs to the 4-hydroxybenzoyl-CoA thioesterase family.</text>
</comment>
<proteinExistence type="inferred from homology"/>
<evidence type="ECO:0000256" key="2">
    <source>
        <dbReference type="ARBA" id="ARBA00022801"/>
    </source>
</evidence>
<dbReference type="Pfam" id="PF13279">
    <property type="entry name" value="4HBT_2"/>
    <property type="match status" value="1"/>
</dbReference>
<dbReference type="InterPro" id="IPR029069">
    <property type="entry name" value="HotDog_dom_sf"/>
</dbReference>
<dbReference type="PANTHER" id="PTHR31793">
    <property type="entry name" value="4-HYDROXYBENZOYL-COA THIOESTERASE FAMILY MEMBER"/>
    <property type="match status" value="1"/>
</dbReference>
<dbReference type="CDD" id="cd00586">
    <property type="entry name" value="4HBT"/>
    <property type="match status" value="1"/>
</dbReference>
<sequence length="149" mass="17053">MARSDFAFSTPLRVRWAEIDAQNIVFNARYLDYADIAVTEYWEAADAHAGQDKPLEFNVARSTINYRKPIRAREKLDLFIRIARFGTTSMTHAIEIHGADADGDDLRAEIELISVHVDLSTGRPQPIPDSFKQRFARFDERAARIDERA</sequence>
<name>A0A2W5C4B5_9SPHN</name>
<evidence type="ECO:0000313" key="4">
    <source>
        <dbReference type="Proteomes" id="UP000249066"/>
    </source>
</evidence>
<comment type="caution">
    <text evidence="3">The sequence shown here is derived from an EMBL/GenBank/DDBJ whole genome shotgun (WGS) entry which is preliminary data.</text>
</comment>